<comment type="caution">
    <text evidence="1">The sequence shown here is derived from an EMBL/GenBank/DDBJ whole genome shotgun (WGS) entry which is preliminary data.</text>
</comment>
<dbReference type="Proteomes" id="UP000799444">
    <property type="component" value="Unassembled WGS sequence"/>
</dbReference>
<evidence type="ECO:0008006" key="3">
    <source>
        <dbReference type="Google" id="ProtNLM"/>
    </source>
</evidence>
<accession>A0A9P4QM37</accession>
<keyword evidence="2" id="KW-1185">Reference proteome</keyword>
<name>A0A9P4QM37_9PLEO</name>
<evidence type="ECO:0000313" key="1">
    <source>
        <dbReference type="EMBL" id="KAF2728870.1"/>
    </source>
</evidence>
<sequence>MASCDMDAAATETILEIFCNLDSLSDVFSLSATSWRFRWIWLVHSDYIYRRVGRRSIEGEKHAHALQMAISGNKKVTPNDATTIFHRAEELDCIIEKFDDKVVSKNTCRGKNPVPARWQHRPLTQHRFTLQPYQVAGT</sequence>
<evidence type="ECO:0000313" key="2">
    <source>
        <dbReference type="Proteomes" id="UP000799444"/>
    </source>
</evidence>
<dbReference type="AlphaFoldDB" id="A0A9P4QM37"/>
<dbReference type="EMBL" id="ML996264">
    <property type="protein sequence ID" value="KAF2728870.1"/>
    <property type="molecule type" value="Genomic_DNA"/>
</dbReference>
<proteinExistence type="predicted"/>
<protein>
    <recommendedName>
        <fullName evidence="3">F-box domain-containing protein</fullName>
    </recommendedName>
</protein>
<gene>
    <name evidence="1" type="ORF">EJ04DRAFT_528288</name>
</gene>
<dbReference type="OrthoDB" id="4365359at2759"/>
<reference evidence="1" key="1">
    <citation type="journal article" date="2020" name="Stud. Mycol.">
        <title>101 Dothideomycetes genomes: a test case for predicting lifestyles and emergence of pathogens.</title>
        <authorList>
            <person name="Haridas S."/>
            <person name="Albert R."/>
            <person name="Binder M."/>
            <person name="Bloem J."/>
            <person name="Labutti K."/>
            <person name="Salamov A."/>
            <person name="Andreopoulos B."/>
            <person name="Baker S."/>
            <person name="Barry K."/>
            <person name="Bills G."/>
            <person name="Bluhm B."/>
            <person name="Cannon C."/>
            <person name="Castanera R."/>
            <person name="Culley D."/>
            <person name="Daum C."/>
            <person name="Ezra D."/>
            <person name="Gonzalez J."/>
            <person name="Henrissat B."/>
            <person name="Kuo A."/>
            <person name="Liang C."/>
            <person name="Lipzen A."/>
            <person name="Lutzoni F."/>
            <person name="Magnuson J."/>
            <person name="Mondo S."/>
            <person name="Nolan M."/>
            <person name="Ohm R."/>
            <person name="Pangilinan J."/>
            <person name="Park H.-J."/>
            <person name="Ramirez L."/>
            <person name="Alfaro M."/>
            <person name="Sun H."/>
            <person name="Tritt A."/>
            <person name="Yoshinaga Y."/>
            <person name="Zwiers L.-H."/>
            <person name="Turgeon B."/>
            <person name="Goodwin S."/>
            <person name="Spatafora J."/>
            <person name="Crous P."/>
            <person name="Grigoriev I."/>
        </authorList>
    </citation>
    <scope>NUCLEOTIDE SEQUENCE</scope>
    <source>
        <strain evidence="1">CBS 125425</strain>
    </source>
</reference>
<organism evidence="1 2">
    <name type="scientific">Polyplosphaeria fusca</name>
    <dbReference type="NCBI Taxonomy" id="682080"/>
    <lineage>
        <taxon>Eukaryota</taxon>
        <taxon>Fungi</taxon>
        <taxon>Dikarya</taxon>
        <taxon>Ascomycota</taxon>
        <taxon>Pezizomycotina</taxon>
        <taxon>Dothideomycetes</taxon>
        <taxon>Pleosporomycetidae</taxon>
        <taxon>Pleosporales</taxon>
        <taxon>Tetraplosphaeriaceae</taxon>
        <taxon>Polyplosphaeria</taxon>
    </lineage>
</organism>